<accession>A0A1R1PBQ2</accession>
<organism evidence="1 2">
    <name type="scientific">Zancudomyces culisetae</name>
    <name type="common">Gut fungus</name>
    <name type="synonym">Smittium culisetae</name>
    <dbReference type="NCBI Taxonomy" id="1213189"/>
    <lineage>
        <taxon>Eukaryota</taxon>
        <taxon>Fungi</taxon>
        <taxon>Fungi incertae sedis</taxon>
        <taxon>Zoopagomycota</taxon>
        <taxon>Kickxellomycotina</taxon>
        <taxon>Harpellomycetes</taxon>
        <taxon>Harpellales</taxon>
        <taxon>Legeriomycetaceae</taxon>
        <taxon>Zancudomyces</taxon>
    </lineage>
</organism>
<evidence type="ECO:0000313" key="1">
    <source>
        <dbReference type="EMBL" id="OMH78396.1"/>
    </source>
</evidence>
<keyword evidence="2" id="KW-1185">Reference proteome</keyword>
<evidence type="ECO:0000313" key="2">
    <source>
        <dbReference type="Proteomes" id="UP000188320"/>
    </source>
</evidence>
<dbReference type="EMBL" id="LSSK01001942">
    <property type="protein sequence ID" value="OMH78396.1"/>
    <property type="molecule type" value="Genomic_DNA"/>
</dbReference>
<dbReference type="Proteomes" id="UP000188320">
    <property type="component" value="Unassembled WGS sequence"/>
</dbReference>
<dbReference type="AlphaFoldDB" id="A0A1R1PBQ2"/>
<name>A0A1R1PBQ2_ZANCU</name>
<reference evidence="2" key="1">
    <citation type="submission" date="2017-01" db="EMBL/GenBank/DDBJ databases">
        <authorList>
            <person name="Wang Y."/>
            <person name="White M."/>
            <person name="Kvist S."/>
            <person name="Moncalvo J.-M."/>
        </authorList>
    </citation>
    <scope>NUCLEOTIDE SEQUENCE [LARGE SCALE GENOMIC DNA]</scope>
    <source>
        <strain evidence="2">COL-18-3</strain>
    </source>
</reference>
<sequence length="135" mass="15179">MKTIIIGTAALGLTFANSMGDLSLHQHNRNSIRQNRLYSSQNHSARMKVEVFQEQYLRNPAKTINIRPNRCVSLPSAQSLQFDSGQPGRGWVVLCHSNDCSGKCVTERRKTWLYPQNMDADKVGGPANSMIWFLA</sequence>
<gene>
    <name evidence="1" type="ORF">AX774_g8219</name>
</gene>
<proteinExistence type="predicted"/>
<protein>
    <submittedName>
        <fullName evidence="1">Uncharacterized protein</fullName>
    </submittedName>
</protein>
<comment type="caution">
    <text evidence="1">The sequence shown here is derived from an EMBL/GenBank/DDBJ whole genome shotgun (WGS) entry which is preliminary data.</text>
</comment>